<dbReference type="Pfam" id="PF02367">
    <property type="entry name" value="TsaE"/>
    <property type="match status" value="1"/>
</dbReference>
<dbReference type="RefSeq" id="WP_068852220.1">
    <property type="nucleotide sequence ID" value="NZ_LYDR01000152.1"/>
</dbReference>
<name>A0A1C3E608_9PLAN</name>
<comment type="caution">
    <text evidence="11">The sequence shown here is derived from an EMBL/GenBank/DDBJ whole genome shotgun (WGS) entry which is preliminary data.</text>
</comment>
<keyword evidence="6" id="KW-0479">Metal-binding</keyword>
<comment type="subcellular location">
    <subcellularLocation>
        <location evidence="1">Cytoplasm</location>
    </subcellularLocation>
</comment>
<evidence type="ECO:0000256" key="6">
    <source>
        <dbReference type="ARBA" id="ARBA00022723"/>
    </source>
</evidence>
<evidence type="ECO:0000313" key="11">
    <source>
        <dbReference type="EMBL" id="ODA28681.1"/>
    </source>
</evidence>
<reference evidence="11 12" key="1">
    <citation type="submission" date="2016-05" db="EMBL/GenBank/DDBJ databases">
        <title>Genomic and physiological characterization of Planctopirus sp. isolated from fresh water lake.</title>
        <authorList>
            <person name="Subhash Y."/>
            <person name="Ramana C."/>
        </authorList>
    </citation>
    <scope>NUCLEOTIDE SEQUENCE [LARGE SCALE GENOMIC DNA]</scope>
    <source>
        <strain evidence="11 12">JC280</strain>
    </source>
</reference>
<dbReference type="GO" id="GO:0016740">
    <property type="term" value="F:transferase activity"/>
    <property type="evidence" value="ECO:0007669"/>
    <property type="project" value="UniProtKB-KW"/>
</dbReference>
<evidence type="ECO:0000313" key="12">
    <source>
        <dbReference type="Proteomes" id="UP000094828"/>
    </source>
</evidence>
<keyword evidence="4" id="KW-0963">Cytoplasm</keyword>
<dbReference type="SUPFAM" id="SSF52540">
    <property type="entry name" value="P-loop containing nucleoside triphosphate hydrolases"/>
    <property type="match status" value="1"/>
</dbReference>
<keyword evidence="11" id="KW-0808">Transferase</keyword>
<sequence>MPSKQLNMFLANALETLKAGRFLGMSCQEPMIVLLSGQLGAGKTTLTRGIVEGLGGTIDDVSSPTFTLIHEYQARRSVYHLDTYRLKTSAEFFELGVDELLESEAIVLIEWPELVSEYLPADRLEIKIVHQPENTRELTAQATGDASSRVLESWRELLRAT</sequence>
<keyword evidence="8" id="KW-0067">ATP-binding</keyword>
<gene>
    <name evidence="11" type="ORF">A6X21_11520</name>
</gene>
<evidence type="ECO:0000256" key="5">
    <source>
        <dbReference type="ARBA" id="ARBA00022694"/>
    </source>
</evidence>
<dbReference type="PANTHER" id="PTHR33540:SF2">
    <property type="entry name" value="TRNA THREONYLCARBAMOYLADENOSINE BIOSYNTHESIS PROTEIN TSAE"/>
    <property type="match status" value="1"/>
</dbReference>
<keyword evidence="7" id="KW-0547">Nucleotide-binding</keyword>
<dbReference type="PANTHER" id="PTHR33540">
    <property type="entry name" value="TRNA THREONYLCARBAMOYLADENOSINE BIOSYNTHESIS PROTEIN TSAE"/>
    <property type="match status" value="1"/>
</dbReference>
<dbReference type="NCBIfam" id="TIGR00150">
    <property type="entry name" value="T6A_YjeE"/>
    <property type="match status" value="1"/>
</dbReference>
<dbReference type="GO" id="GO:0002949">
    <property type="term" value="P:tRNA threonylcarbamoyladenosine modification"/>
    <property type="evidence" value="ECO:0007669"/>
    <property type="project" value="InterPro"/>
</dbReference>
<proteinExistence type="inferred from homology"/>
<dbReference type="GO" id="GO:0046872">
    <property type="term" value="F:metal ion binding"/>
    <property type="evidence" value="ECO:0007669"/>
    <property type="project" value="UniProtKB-KW"/>
</dbReference>
<dbReference type="Proteomes" id="UP000094828">
    <property type="component" value="Unassembled WGS sequence"/>
</dbReference>
<dbReference type="InterPro" id="IPR003442">
    <property type="entry name" value="T6A_TsaE"/>
</dbReference>
<keyword evidence="12" id="KW-1185">Reference proteome</keyword>
<dbReference type="STRING" id="1841610.A6X21_11520"/>
<dbReference type="InterPro" id="IPR027417">
    <property type="entry name" value="P-loop_NTPase"/>
</dbReference>
<dbReference type="AlphaFoldDB" id="A0A1C3E608"/>
<dbReference type="Gene3D" id="3.40.50.300">
    <property type="entry name" value="P-loop containing nucleotide triphosphate hydrolases"/>
    <property type="match status" value="1"/>
</dbReference>
<organism evidence="11 12">
    <name type="scientific">Planctopirus hydrillae</name>
    <dbReference type="NCBI Taxonomy" id="1841610"/>
    <lineage>
        <taxon>Bacteria</taxon>
        <taxon>Pseudomonadati</taxon>
        <taxon>Planctomycetota</taxon>
        <taxon>Planctomycetia</taxon>
        <taxon>Planctomycetales</taxon>
        <taxon>Planctomycetaceae</taxon>
        <taxon>Planctopirus</taxon>
    </lineage>
</organism>
<evidence type="ECO:0000256" key="9">
    <source>
        <dbReference type="ARBA" id="ARBA00022842"/>
    </source>
</evidence>
<evidence type="ECO:0000256" key="1">
    <source>
        <dbReference type="ARBA" id="ARBA00004496"/>
    </source>
</evidence>
<evidence type="ECO:0000256" key="2">
    <source>
        <dbReference type="ARBA" id="ARBA00007599"/>
    </source>
</evidence>
<dbReference type="GO" id="GO:0005524">
    <property type="term" value="F:ATP binding"/>
    <property type="evidence" value="ECO:0007669"/>
    <property type="project" value="UniProtKB-KW"/>
</dbReference>
<evidence type="ECO:0000256" key="8">
    <source>
        <dbReference type="ARBA" id="ARBA00022840"/>
    </source>
</evidence>
<keyword evidence="5" id="KW-0819">tRNA processing</keyword>
<dbReference type="EMBL" id="LYDR01000152">
    <property type="protein sequence ID" value="ODA28681.1"/>
    <property type="molecule type" value="Genomic_DNA"/>
</dbReference>
<dbReference type="GO" id="GO:0005737">
    <property type="term" value="C:cytoplasm"/>
    <property type="evidence" value="ECO:0007669"/>
    <property type="project" value="UniProtKB-SubCell"/>
</dbReference>
<comment type="similarity">
    <text evidence="2">Belongs to the TsaE family.</text>
</comment>
<protein>
    <recommendedName>
        <fullName evidence="3">tRNA threonylcarbamoyladenosine biosynthesis protein TsaE</fullName>
    </recommendedName>
    <alternativeName>
        <fullName evidence="10">t(6)A37 threonylcarbamoyladenosine biosynthesis protein TsaE</fullName>
    </alternativeName>
</protein>
<accession>A0A1C3E608</accession>
<evidence type="ECO:0000256" key="7">
    <source>
        <dbReference type="ARBA" id="ARBA00022741"/>
    </source>
</evidence>
<evidence type="ECO:0000256" key="3">
    <source>
        <dbReference type="ARBA" id="ARBA00019010"/>
    </source>
</evidence>
<keyword evidence="9" id="KW-0460">Magnesium</keyword>
<evidence type="ECO:0000256" key="10">
    <source>
        <dbReference type="ARBA" id="ARBA00032441"/>
    </source>
</evidence>
<evidence type="ECO:0000256" key="4">
    <source>
        <dbReference type="ARBA" id="ARBA00022490"/>
    </source>
</evidence>